<evidence type="ECO:0000313" key="9">
    <source>
        <dbReference type="Proteomes" id="UP000824005"/>
    </source>
</evidence>
<dbReference type="SUPFAM" id="SSF161098">
    <property type="entry name" value="MetI-like"/>
    <property type="match status" value="1"/>
</dbReference>
<feature type="transmembrane region" description="Helical" evidence="6">
    <location>
        <begin position="64"/>
        <end position="86"/>
    </location>
</feature>
<keyword evidence="5 6" id="KW-0472">Membrane</keyword>
<dbReference type="InterPro" id="IPR000515">
    <property type="entry name" value="MetI-like"/>
</dbReference>
<keyword evidence="2 6" id="KW-0813">Transport</keyword>
<evidence type="ECO:0000256" key="4">
    <source>
        <dbReference type="ARBA" id="ARBA00022989"/>
    </source>
</evidence>
<keyword evidence="3 6" id="KW-0812">Transmembrane</keyword>
<evidence type="ECO:0000259" key="7">
    <source>
        <dbReference type="PROSITE" id="PS50928"/>
    </source>
</evidence>
<dbReference type="GO" id="GO:0055085">
    <property type="term" value="P:transmembrane transport"/>
    <property type="evidence" value="ECO:0007669"/>
    <property type="project" value="InterPro"/>
</dbReference>
<dbReference type="PANTHER" id="PTHR30177">
    <property type="entry name" value="GLYCINE BETAINE/L-PROLINE TRANSPORT SYSTEM PERMEASE PROTEIN PROW"/>
    <property type="match status" value="1"/>
</dbReference>
<feature type="transmembrane region" description="Helical" evidence="6">
    <location>
        <begin position="20"/>
        <end position="44"/>
    </location>
</feature>
<dbReference type="Gene3D" id="1.10.3720.10">
    <property type="entry name" value="MetI-like"/>
    <property type="match status" value="1"/>
</dbReference>
<evidence type="ECO:0000256" key="1">
    <source>
        <dbReference type="ARBA" id="ARBA00004141"/>
    </source>
</evidence>
<sequence length="227" mass="23552">MTSLAAASDAGTSASRRTRFPILVPILVVLILLGVAWYISAVQLDSVTARMLEPSNVLRRAGEHAWIVFASTVLGVLFALPMGILLSRRWAKYLRTPLLAIGSAAQALPSIGIIVLLALLVGTGTNTAIVAILLFSLLPLLRNTLVAIVSCPPSITKAAAGMGVSGMQILMRVELPLGVPVILAGWRTMLVLNVGTAALATLIGAGGLGSLIDSGMQLGRMDVVIIG</sequence>
<comment type="caution">
    <text evidence="8">The sequence shown here is derived from an EMBL/GenBank/DDBJ whole genome shotgun (WGS) entry which is preliminary data.</text>
</comment>
<proteinExistence type="inferred from homology"/>
<protein>
    <submittedName>
        <fullName evidence="8">ABC transporter permease</fullName>
    </submittedName>
</protein>
<feature type="transmembrane region" description="Helical" evidence="6">
    <location>
        <begin position="128"/>
        <end position="149"/>
    </location>
</feature>
<reference evidence="8" key="1">
    <citation type="journal article" date="2021" name="PeerJ">
        <title>Extensive microbial diversity within the chicken gut microbiome revealed by metagenomics and culture.</title>
        <authorList>
            <person name="Gilroy R."/>
            <person name="Ravi A."/>
            <person name="Getino M."/>
            <person name="Pursley I."/>
            <person name="Horton D.L."/>
            <person name="Alikhan N.F."/>
            <person name="Baker D."/>
            <person name="Gharbi K."/>
            <person name="Hall N."/>
            <person name="Watson M."/>
            <person name="Adriaenssens E.M."/>
            <person name="Foster-Nyarko E."/>
            <person name="Jarju S."/>
            <person name="Secka A."/>
            <person name="Antonio M."/>
            <person name="Oren A."/>
            <person name="Chaudhuri R.R."/>
            <person name="La Ragione R."/>
            <person name="Hildebrand F."/>
            <person name="Pallen M.J."/>
        </authorList>
    </citation>
    <scope>NUCLEOTIDE SEQUENCE</scope>
    <source>
        <strain evidence="8">ChiGjej1B1-98</strain>
    </source>
</reference>
<dbReference type="Proteomes" id="UP000824005">
    <property type="component" value="Unassembled WGS sequence"/>
</dbReference>
<evidence type="ECO:0000256" key="2">
    <source>
        <dbReference type="ARBA" id="ARBA00022448"/>
    </source>
</evidence>
<dbReference type="InterPro" id="IPR035906">
    <property type="entry name" value="MetI-like_sf"/>
</dbReference>
<dbReference type="CDD" id="cd06261">
    <property type="entry name" value="TM_PBP2"/>
    <property type="match status" value="1"/>
</dbReference>
<organism evidence="8 9">
    <name type="scientific">Candidatus Agrococcus pullicola</name>
    <dbReference type="NCBI Taxonomy" id="2838429"/>
    <lineage>
        <taxon>Bacteria</taxon>
        <taxon>Bacillati</taxon>
        <taxon>Actinomycetota</taxon>
        <taxon>Actinomycetes</taxon>
        <taxon>Micrococcales</taxon>
        <taxon>Microbacteriaceae</taxon>
        <taxon>Agrococcus</taxon>
    </lineage>
</organism>
<accession>A0A9D2CAG0</accession>
<feature type="transmembrane region" description="Helical" evidence="6">
    <location>
        <begin position="98"/>
        <end position="122"/>
    </location>
</feature>
<dbReference type="PANTHER" id="PTHR30177:SF4">
    <property type="entry name" value="OSMOPROTECTANT IMPORT PERMEASE PROTEIN OSMW"/>
    <property type="match status" value="1"/>
</dbReference>
<keyword evidence="4 6" id="KW-1133">Transmembrane helix</keyword>
<reference evidence="8" key="2">
    <citation type="submission" date="2021-04" db="EMBL/GenBank/DDBJ databases">
        <authorList>
            <person name="Gilroy R."/>
        </authorList>
    </citation>
    <scope>NUCLEOTIDE SEQUENCE</scope>
    <source>
        <strain evidence="8">ChiGjej1B1-98</strain>
    </source>
</reference>
<evidence type="ECO:0000256" key="5">
    <source>
        <dbReference type="ARBA" id="ARBA00023136"/>
    </source>
</evidence>
<evidence type="ECO:0000256" key="3">
    <source>
        <dbReference type="ARBA" id="ARBA00022692"/>
    </source>
</evidence>
<evidence type="ECO:0000313" key="8">
    <source>
        <dbReference type="EMBL" id="HIY66380.1"/>
    </source>
</evidence>
<dbReference type="PROSITE" id="PS50928">
    <property type="entry name" value="ABC_TM1"/>
    <property type="match status" value="1"/>
</dbReference>
<feature type="domain" description="ABC transmembrane type-1" evidence="7">
    <location>
        <begin position="61"/>
        <end position="227"/>
    </location>
</feature>
<dbReference type="Pfam" id="PF00528">
    <property type="entry name" value="BPD_transp_1"/>
    <property type="match status" value="1"/>
</dbReference>
<dbReference type="GO" id="GO:0005886">
    <property type="term" value="C:plasma membrane"/>
    <property type="evidence" value="ECO:0007669"/>
    <property type="project" value="UniProtKB-SubCell"/>
</dbReference>
<name>A0A9D2CAG0_9MICO</name>
<dbReference type="EMBL" id="DXDC01000270">
    <property type="protein sequence ID" value="HIY66380.1"/>
    <property type="molecule type" value="Genomic_DNA"/>
</dbReference>
<comment type="subcellular location">
    <subcellularLocation>
        <location evidence="6">Cell membrane</location>
        <topology evidence="6">Multi-pass membrane protein</topology>
    </subcellularLocation>
    <subcellularLocation>
        <location evidence="1">Membrane</location>
        <topology evidence="1">Multi-pass membrane protein</topology>
    </subcellularLocation>
</comment>
<comment type="similarity">
    <text evidence="6">Belongs to the binding-protein-dependent transport system permease family.</text>
</comment>
<dbReference type="InterPro" id="IPR051204">
    <property type="entry name" value="ABC_transp_perm/SBD"/>
</dbReference>
<dbReference type="GO" id="GO:0031460">
    <property type="term" value="P:glycine betaine transport"/>
    <property type="evidence" value="ECO:0007669"/>
    <property type="project" value="TreeGrafter"/>
</dbReference>
<feature type="non-terminal residue" evidence="8">
    <location>
        <position position="227"/>
    </location>
</feature>
<gene>
    <name evidence="8" type="ORF">H9830_08915</name>
</gene>
<feature type="transmembrane region" description="Helical" evidence="6">
    <location>
        <begin position="192"/>
        <end position="212"/>
    </location>
</feature>
<evidence type="ECO:0000256" key="6">
    <source>
        <dbReference type="RuleBase" id="RU363032"/>
    </source>
</evidence>
<dbReference type="AlphaFoldDB" id="A0A9D2CAG0"/>